<evidence type="ECO:0000256" key="10">
    <source>
        <dbReference type="ARBA" id="ARBA00022837"/>
    </source>
</evidence>
<keyword evidence="5" id="KW-0597">Phosphoprotein</keyword>
<dbReference type="Pfam" id="PF00362">
    <property type="entry name" value="Integrin_beta"/>
    <property type="match status" value="1"/>
</dbReference>
<evidence type="ECO:0000256" key="4">
    <source>
        <dbReference type="ARBA" id="ARBA00022536"/>
    </source>
</evidence>
<dbReference type="Gene3D" id="3.30.1680.10">
    <property type="entry name" value="ligand-binding face of the semaphorins, domain 2"/>
    <property type="match status" value="1"/>
</dbReference>
<evidence type="ECO:0000256" key="14">
    <source>
        <dbReference type="ARBA" id="ARBA00022989"/>
    </source>
</evidence>
<dbReference type="InterPro" id="IPR016201">
    <property type="entry name" value="PSI"/>
</dbReference>
<keyword evidence="9" id="KW-0677">Repeat</keyword>
<dbReference type="SMART" id="SM01241">
    <property type="entry name" value="Integrin_b_cyt"/>
    <property type="match status" value="1"/>
</dbReference>
<feature type="domain" description="PSI" evidence="25">
    <location>
        <begin position="80"/>
        <end position="130"/>
    </location>
</feature>
<dbReference type="FunFam" id="2.10.25.10:FF:000076">
    <property type="entry name" value="Integrin beta"/>
    <property type="match status" value="1"/>
</dbReference>
<dbReference type="Gene3D" id="2.10.25.10">
    <property type="entry name" value="Laminin"/>
    <property type="match status" value="3"/>
</dbReference>
<dbReference type="FunFam" id="1.20.5.100:FF:000008">
    <property type="entry name" value="Integrin beta"/>
    <property type="match status" value="1"/>
</dbReference>
<evidence type="ECO:0000256" key="20">
    <source>
        <dbReference type="ARBA" id="ARBA00023283"/>
    </source>
</evidence>
<evidence type="ECO:0000256" key="19">
    <source>
        <dbReference type="ARBA" id="ARBA00023180"/>
    </source>
</evidence>
<dbReference type="GO" id="GO:0045121">
    <property type="term" value="C:membrane raft"/>
    <property type="evidence" value="ECO:0007669"/>
    <property type="project" value="UniProtKB-SubCell"/>
</dbReference>
<dbReference type="PANTHER" id="PTHR10082">
    <property type="entry name" value="INTEGRIN BETA SUBUNIT"/>
    <property type="match status" value="1"/>
</dbReference>
<keyword evidence="17" id="KW-1015">Disulfide bond</keyword>
<dbReference type="GO" id="GO:0007160">
    <property type="term" value="P:cell-matrix adhesion"/>
    <property type="evidence" value="ECO:0007669"/>
    <property type="project" value="TreeGrafter"/>
</dbReference>
<dbReference type="EMBL" id="JAULJE010000004">
    <property type="protein sequence ID" value="KAK1344255.1"/>
    <property type="molecule type" value="Genomic_DNA"/>
</dbReference>
<evidence type="ECO:0000256" key="11">
    <source>
        <dbReference type="ARBA" id="ARBA00022842"/>
    </source>
</evidence>
<evidence type="ECO:0000256" key="17">
    <source>
        <dbReference type="ARBA" id="ARBA00023157"/>
    </source>
</evidence>
<dbReference type="Proteomes" id="UP001177744">
    <property type="component" value="Unassembled WGS sequence"/>
</dbReference>
<feature type="transmembrane region" description="Helical" evidence="23">
    <location>
        <begin position="816"/>
        <end position="838"/>
    </location>
</feature>
<dbReference type="InterPro" id="IPR015439">
    <property type="entry name" value="Integrin_b-2_sf"/>
</dbReference>
<dbReference type="InterPro" id="IPR002369">
    <property type="entry name" value="Integrin_bsu_VWA"/>
</dbReference>
<keyword evidence="29" id="KW-1185">Reference proteome</keyword>
<dbReference type="SUPFAM" id="SSF69687">
    <property type="entry name" value="Integrin beta tail domain"/>
    <property type="match status" value="1"/>
</dbReference>
<evidence type="ECO:0000256" key="15">
    <source>
        <dbReference type="ARBA" id="ARBA00023037"/>
    </source>
</evidence>
<dbReference type="InterPro" id="IPR032695">
    <property type="entry name" value="Integrin_dom_sf"/>
</dbReference>
<evidence type="ECO:0000259" key="24">
    <source>
        <dbReference type="SMART" id="SM00187"/>
    </source>
</evidence>
<dbReference type="SUPFAM" id="SSF53300">
    <property type="entry name" value="vWA-like"/>
    <property type="match status" value="1"/>
</dbReference>
<evidence type="ECO:0000256" key="12">
    <source>
        <dbReference type="ARBA" id="ARBA00022889"/>
    </source>
</evidence>
<dbReference type="InterPro" id="IPR015812">
    <property type="entry name" value="Integrin_bsu"/>
</dbReference>
<feature type="domain" description="Integrin beta subunit VWA" evidence="24">
    <location>
        <begin position="88"/>
        <end position="503"/>
    </location>
</feature>
<dbReference type="Pfam" id="PF17205">
    <property type="entry name" value="PSI_integrin"/>
    <property type="match status" value="1"/>
</dbReference>
<dbReference type="GO" id="GO:0033627">
    <property type="term" value="P:cell adhesion mediated by integrin"/>
    <property type="evidence" value="ECO:0007669"/>
    <property type="project" value="TreeGrafter"/>
</dbReference>
<dbReference type="Gene3D" id="3.40.50.410">
    <property type="entry name" value="von Willebrand factor, type A domain"/>
    <property type="match status" value="1"/>
</dbReference>
<keyword evidence="16 23" id="KW-0472">Membrane</keyword>
<evidence type="ECO:0000259" key="27">
    <source>
        <dbReference type="SMART" id="SM01242"/>
    </source>
</evidence>
<dbReference type="InterPro" id="IPR036465">
    <property type="entry name" value="vWFA_dom_sf"/>
</dbReference>
<keyword evidence="4" id="KW-0245">EGF-like domain</keyword>
<dbReference type="Gene3D" id="1.20.5.100">
    <property type="entry name" value="Cytochrome c1, transmembrane anchor, C-terminal"/>
    <property type="match status" value="1"/>
</dbReference>
<evidence type="ECO:0000256" key="13">
    <source>
        <dbReference type="ARBA" id="ARBA00022907"/>
    </source>
</evidence>
<dbReference type="GO" id="GO:0006909">
    <property type="term" value="P:phagocytosis"/>
    <property type="evidence" value="ECO:0007669"/>
    <property type="project" value="UniProtKB-KW"/>
</dbReference>
<keyword evidence="3" id="KW-1003">Cell membrane</keyword>
<dbReference type="PANTHER" id="PTHR10082:SF15">
    <property type="entry name" value="INTEGRIN BETA-2"/>
    <property type="match status" value="1"/>
</dbReference>
<dbReference type="GO" id="GO:0005178">
    <property type="term" value="F:integrin binding"/>
    <property type="evidence" value="ECO:0007669"/>
    <property type="project" value="TreeGrafter"/>
</dbReference>
<dbReference type="GO" id="GO:0009986">
    <property type="term" value="C:cell surface"/>
    <property type="evidence" value="ECO:0007669"/>
    <property type="project" value="TreeGrafter"/>
</dbReference>
<feature type="domain" description="Integrin beta subunit tail" evidence="27">
    <location>
        <begin position="728"/>
        <end position="815"/>
    </location>
</feature>
<keyword evidence="7" id="KW-0479">Metal-binding</keyword>
<evidence type="ECO:0000256" key="21">
    <source>
        <dbReference type="ARBA" id="ARBA00035630"/>
    </source>
</evidence>
<dbReference type="GO" id="GO:0005925">
    <property type="term" value="C:focal adhesion"/>
    <property type="evidence" value="ECO:0007669"/>
    <property type="project" value="TreeGrafter"/>
</dbReference>
<dbReference type="GO" id="GO:0046872">
    <property type="term" value="F:metal ion binding"/>
    <property type="evidence" value="ECO:0007669"/>
    <property type="project" value="UniProtKB-KW"/>
</dbReference>
<evidence type="ECO:0000256" key="18">
    <source>
        <dbReference type="ARBA" id="ARBA00023170"/>
    </source>
</evidence>
<keyword evidence="10" id="KW-0106">Calcium</keyword>
<dbReference type="PROSITE" id="PS00243">
    <property type="entry name" value="I_EGF_1"/>
    <property type="match status" value="2"/>
</dbReference>
<dbReference type="InterPro" id="IPR057243">
    <property type="entry name" value="Integrin_I-EGF_CS"/>
</dbReference>
<dbReference type="FunFam" id="3.40.50.410:FF:000002">
    <property type="entry name" value="Integrin beta"/>
    <property type="match status" value="1"/>
</dbReference>
<evidence type="ECO:0000259" key="26">
    <source>
        <dbReference type="SMART" id="SM01241"/>
    </source>
</evidence>
<proteinExistence type="inferred from homology"/>
<dbReference type="InterPro" id="IPR014836">
    <property type="entry name" value="Integrin_bsu_cyt_dom"/>
</dbReference>
<evidence type="ECO:0000256" key="2">
    <source>
        <dbReference type="ARBA" id="ARBA00007449"/>
    </source>
</evidence>
<dbReference type="PROSITE" id="PS52047">
    <property type="entry name" value="I_EGF_2"/>
    <property type="match status" value="2"/>
</dbReference>
<dbReference type="SMART" id="SM00423">
    <property type="entry name" value="PSI"/>
    <property type="match status" value="1"/>
</dbReference>
<evidence type="ECO:0000256" key="22">
    <source>
        <dbReference type="RuleBase" id="RU000633"/>
    </source>
</evidence>
<keyword evidence="14 23" id="KW-1133">Transmembrane helix</keyword>
<keyword evidence="19" id="KW-0325">Glycoprotein</keyword>
<dbReference type="Gene3D" id="2.60.40.1510">
    <property type="entry name" value="ntegrin, alpha v. Chain A, domain 3"/>
    <property type="match status" value="1"/>
</dbReference>
<dbReference type="GO" id="GO:0001540">
    <property type="term" value="F:amyloid-beta binding"/>
    <property type="evidence" value="ECO:0007669"/>
    <property type="project" value="TreeGrafter"/>
</dbReference>
<dbReference type="FunFam" id="3.30.1680.10:FF:000012">
    <property type="entry name" value="Integrin beta"/>
    <property type="match status" value="1"/>
</dbReference>
<dbReference type="SUPFAM" id="SSF57196">
    <property type="entry name" value="EGF/Laminin"/>
    <property type="match status" value="1"/>
</dbReference>
<dbReference type="GO" id="GO:0008305">
    <property type="term" value="C:integrin complex"/>
    <property type="evidence" value="ECO:0007669"/>
    <property type="project" value="TreeGrafter"/>
</dbReference>
<gene>
    <name evidence="28" type="ORF">QTO34_014820</name>
</gene>
<sequence>MPKASSHRDRASWLCISRLVWEGSVGGQPQTLFTETRPSTGNAASALPAAHPVGSALPRVWVSSPAHRAGLISPPVLSQECTKYKVNTCRDCIESGPGCAWCQKLNFSRPGEPDSVRCDTRTQLLSKGCAADDIMNPRSLAETKENQQGGQKQLFPQKVTLHLRPGQEAVFNVTFRRAKGYPIDLYYLMDLSYSMLDDLINVKKLGGDLLRALNEITESGRIGFGSFVDKTVLPFVNTHPEKLRNPCPNKEKECQPPFAFKHVLKLTDNSNQFQTEVGKQLISGNLDAPEGGLDAMMQVAACLEEIGWRNVTRLLVFATDDGFHFAGDGKLGAILTPNDGHCHLEDSMYKRSNEFDYPSVGQLAHKLAENNIQPIFAVTKKMVKTYEKLTEIIPKSAVGELSEDSSNVVQLIKDAYNKLSSRVFLDHNTLPDTLKVTYDSFCSNGVSQVNQPKGDCDGVQINVPVTFQVKVTATECVQEQSFVIRALGFTDTVTVSILPQCECQCRDRNQDRSICGGKGSVECGICKCDAGYMGKNCECQTQGRSSQDLEGSCRKDNSSIICSGLGDCICGQCVCHTSDVPNKKIFGQFCECDNVNCERYNGKICGGAGECSVVVLGTEGQTDPPRRRSWVWALGCGRPGGRGWRRAGVTLRGPRCLPDRGECRCGKCLCRADFEGSACQCHKSTEGCRDAKGSVCSGRGQCLCNVCQCDKDYQLPFCEECLGCDSPCSKNVSCAECLKFDKGPLMKNCSVACQGLELQSVPHEPGWSKNPRLTRKCKERDSEGCWLTYTLWQLEGRGKYHIHVDDIRECPQGPNVGAIVGGTLAGVVLIGVLLLVIWKALTHLTDLREYKRFEKEKLKSQWNNDNPLFKSATTTVMNPKFAES</sequence>
<evidence type="ECO:0000256" key="23">
    <source>
        <dbReference type="SAM" id="Phobius"/>
    </source>
</evidence>
<dbReference type="Pfam" id="PF23105">
    <property type="entry name" value="EGF_integrin"/>
    <property type="match status" value="1"/>
</dbReference>
<dbReference type="FunFam" id="2.60.40.1510:FF:000008">
    <property type="entry name" value="Integrin beta"/>
    <property type="match status" value="1"/>
</dbReference>
<keyword evidence="20" id="KW-0873">Pyrrolidone carboxylic acid</keyword>
<dbReference type="Pfam" id="PF08725">
    <property type="entry name" value="Integrin_b_cyt"/>
    <property type="match status" value="1"/>
</dbReference>
<evidence type="ECO:0000256" key="7">
    <source>
        <dbReference type="ARBA" id="ARBA00022723"/>
    </source>
</evidence>
<evidence type="ECO:0000256" key="3">
    <source>
        <dbReference type="ARBA" id="ARBA00022475"/>
    </source>
</evidence>
<accession>A0AA40I839</accession>
<dbReference type="PRINTS" id="PR01186">
    <property type="entry name" value="INTEGRINB"/>
</dbReference>
<keyword evidence="12 22" id="KW-0130">Cell adhesion</keyword>
<keyword evidence="6 22" id="KW-0812">Transmembrane</keyword>
<evidence type="ECO:0000256" key="16">
    <source>
        <dbReference type="ARBA" id="ARBA00023136"/>
    </source>
</evidence>
<reference evidence="28" key="1">
    <citation type="submission" date="2023-06" db="EMBL/GenBank/DDBJ databases">
        <title>Reference genome for the Northern bat (Eptesicus nilssonii), a most northern bat species.</title>
        <authorList>
            <person name="Laine V.N."/>
            <person name="Pulliainen A.T."/>
            <person name="Lilley T.M."/>
        </authorList>
    </citation>
    <scope>NUCLEOTIDE SEQUENCE</scope>
    <source>
        <strain evidence="28">BLF_Eptnil</strain>
        <tissue evidence="28">Kidney</tissue>
    </source>
</reference>
<dbReference type="InterPro" id="IPR033760">
    <property type="entry name" value="Integrin_beta_N"/>
</dbReference>
<comment type="subcellular location">
    <subcellularLocation>
        <location evidence="1 22">Cell membrane</location>
        <topology evidence="1 22">Single-pass type I membrane protein</topology>
    </subcellularLocation>
    <subcellularLocation>
        <location evidence="21">Membrane raft</location>
        <topology evidence="21">Single-pass type I membrane protein</topology>
    </subcellularLocation>
</comment>
<dbReference type="AlphaFoldDB" id="A0AA40I839"/>
<dbReference type="InterPro" id="IPR012896">
    <property type="entry name" value="Integrin_bsu_tail"/>
</dbReference>
<comment type="caution">
    <text evidence="28">The sequence shown here is derived from an EMBL/GenBank/DDBJ whole genome shotgun (WGS) entry which is preliminary data.</text>
</comment>
<protein>
    <recommendedName>
        <fullName evidence="22">Integrin beta</fullName>
    </recommendedName>
</protein>
<dbReference type="InterPro" id="IPR057073">
    <property type="entry name" value="EGF_integrin_2"/>
</dbReference>
<evidence type="ECO:0000256" key="8">
    <source>
        <dbReference type="ARBA" id="ARBA00022729"/>
    </source>
</evidence>
<evidence type="ECO:0000256" key="9">
    <source>
        <dbReference type="ARBA" id="ARBA00022737"/>
    </source>
</evidence>
<name>A0AA40I839_CNENI</name>
<dbReference type="GO" id="GO:0019901">
    <property type="term" value="F:protein kinase binding"/>
    <property type="evidence" value="ECO:0007669"/>
    <property type="project" value="TreeGrafter"/>
</dbReference>
<dbReference type="SUPFAM" id="SSF69179">
    <property type="entry name" value="Integrin domains"/>
    <property type="match status" value="1"/>
</dbReference>
<organism evidence="28 29">
    <name type="scientific">Cnephaeus nilssonii</name>
    <name type="common">Northern bat</name>
    <name type="synonym">Eptesicus nilssonii</name>
    <dbReference type="NCBI Taxonomy" id="3371016"/>
    <lineage>
        <taxon>Eukaryota</taxon>
        <taxon>Metazoa</taxon>
        <taxon>Chordata</taxon>
        <taxon>Craniata</taxon>
        <taxon>Vertebrata</taxon>
        <taxon>Euteleostomi</taxon>
        <taxon>Mammalia</taxon>
        <taxon>Eutheria</taxon>
        <taxon>Laurasiatheria</taxon>
        <taxon>Chiroptera</taxon>
        <taxon>Yangochiroptera</taxon>
        <taxon>Vespertilionidae</taxon>
        <taxon>Cnephaeus</taxon>
    </lineage>
</organism>
<keyword evidence="11" id="KW-0460">Magnesium</keyword>
<keyword evidence="13" id="KW-0581">Phagocytosis</keyword>
<comment type="similarity">
    <text evidence="2 22">Belongs to the integrin beta chain family.</text>
</comment>
<keyword evidence="18" id="KW-0675">Receptor</keyword>
<dbReference type="SUPFAM" id="SSF103575">
    <property type="entry name" value="Plexin repeat"/>
    <property type="match status" value="1"/>
</dbReference>
<evidence type="ECO:0000259" key="25">
    <source>
        <dbReference type="SMART" id="SM00423"/>
    </source>
</evidence>
<keyword evidence="15 22" id="KW-0401">Integrin</keyword>
<dbReference type="Pfam" id="PF07965">
    <property type="entry name" value="Integrin_B_tail"/>
    <property type="match status" value="1"/>
</dbReference>
<dbReference type="InterPro" id="IPR036349">
    <property type="entry name" value="Integrin_bsu_tail_dom_sf"/>
</dbReference>
<dbReference type="GO" id="GO:0030593">
    <property type="term" value="P:neutrophil chemotaxis"/>
    <property type="evidence" value="ECO:0007669"/>
    <property type="project" value="TreeGrafter"/>
</dbReference>
<dbReference type="GO" id="GO:0007229">
    <property type="term" value="P:integrin-mediated signaling pathway"/>
    <property type="evidence" value="ECO:0007669"/>
    <property type="project" value="UniProtKB-KW"/>
</dbReference>
<keyword evidence="8" id="KW-0732">Signal</keyword>
<evidence type="ECO:0000256" key="1">
    <source>
        <dbReference type="ARBA" id="ARBA00004251"/>
    </source>
</evidence>
<dbReference type="GO" id="GO:0007159">
    <property type="term" value="P:leukocyte cell-cell adhesion"/>
    <property type="evidence" value="ECO:0007669"/>
    <property type="project" value="TreeGrafter"/>
</dbReference>
<evidence type="ECO:0000313" key="29">
    <source>
        <dbReference type="Proteomes" id="UP001177744"/>
    </source>
</evidence>
<feature type="domain" description="Integrin beta subunit cytoplasmic" evidence="26">
    <location>
        <begin position="839"/>
        <end position="884"/>
    </location>
</feature>
<dbReference type="SMART" id="SM00187">
    <property type="entry name" value="INB"/>
    <property type="match status" value="1"/>
</dbReference>
<evidence type="ECO:0000256" key="6">
    <source>
        <dbReference type="ARBA" id="ARBA00022692"/>
    </source>
</evidence>
<evidence type="ECO:0000256" key="5">
    <source>
        <dbReference type="ARBA" id="ARBA00022553"/>
    </source>
</evidence>
<evidence type="ECO:0000313" key="28">
    <source>
        <dbReference type="EMBL" id="KAK1344255.1"/>
    </source>
</evidence>
<dbReference type="SMART" id="SM01242">
    <property type="entry name" value="Integrin_B_tail"/>
    <property type="match status" value="1"/>
</dbReference>
<dbReference type="Gene3D" id="6.20.50.10">
    <property type="match status" value="1"/>
</dbReference>